<accession>A0A0S4KUZ2</accession>
<dbReference type="AlphaFoldDB" id="A0A0S4KUZ2"/>
<dbReference type="Gene3D" id="2.40.160.10">
    <property type="entry name" value="Porin"/>
    <property type="match status" value="1"/>
</dbReference>
<proteinExistence type="predicted"/>
<dbReference type="RefSeq" id="WP_062486834.1">
    <property type="nucleotide sequence ID" value="NZ_LN885086.1"/>
</dbReference>
<dbReference type="STRING" id="1715989.NITINOP_2921"/>
<dbReference type="OrthoDB" id="9771991at2"/>
<evidence type="ECO:0000313" key="2">
    <source>
        <dbReference type="EMBL" id="CUQ67893.1"/>
    </source>
</evidence>
<keyword evidence="3" id="KW-1185">Reference proteome</keyword>
<feature type="signal peptide" evidence="1">
    <location>
        <begin position="1"/>
        <end position="34"/>
    </location>
</feature>
<dbReference type="Proteomes" id="UP000066284">
    <property type="component" value="Chromosome 1"/>
</dbReference>
<evidence type="ECO:0000313" key="3">
    <source>
        <dbReference type="Proteomes" id="UP000066284"/>
    </source>
</evidence>
<organism evidence="2 3">
    <name type="scientific">Candidatus Nitrospira inopinata</name>
    <dbReference type="NCBI Taxonomy" id="1715989"/>
    <lineage>
        <taxon>Bacteria</taxon>
        <taxon>Pseudomonadati</taxon>
        <taxon>Nitrospirota</taxon>
        <taxon>Nitrospiria</taxon>
        <taxon>Nitrospirales</taxon>
        <taxon>Nitrospiraceae</taxon>
        <taxon>Nitrospira</taxon>
    </lineage>
</organism>
<sequence>MKVDATGLWKKFMVAGAAVALVAGTMSTPPAANAAGVIKADDDKWISIGMGLRTSFNAVEGASPGGHYSNEFTVDNARIYINGKVHKNIGFEVTTDCFNCSVGANRFSNGDGNYFATNSAGTGSFGGNSSIGLLDAIGKIEINEHLNLWVGRMLLPTDRNTLNNAFFTASYAGLRGAGTPAVFSANFDSGAGLYGRDNAATIWGKVHPGGVHLLYALAVSQGLRSGANIGNSLMYTGRVQLNLLNDEPMSGYYTAGTYYGTAGDIIAVGLSGQHQKDGAGNVAAPWGVSDVTSFGVDIMVEKLIPNNMGVFTFNGDFRRQWARYAQAAFDTGTFGGTCFCVFSGHSWSVQGLYLIPAKIGVGRFQPYMRYTAVNPLESASRQEWEGGVNYVIDGHNARVAFFYTYGDLRTKAADYSRSAQGDKADSFHVALQLQY</sequence>
<dbReference type="KEGG" id="nio:NITINOP_2921"/>
<feature type="chain" id="PRO_5006623583" description="Short chain amide porin" evidence="1">
    <location>
        <begin position="35"/>
        <end position="435"/>
    </location>
</feature>
<evidence type="ECO:0008006" key="4">
    <source>
        <dbReference type="Google" id="ProtNLM"/>
    </source>
</evidence>
<reference evidence="3" key="1">
    <citation type="submission" date="2015-09" db="EMBL/GenBank/DDBJ databases">
        <authorList>
            <person name="Daims H."/>
        </authorList>
    </citation>
    <scope>NUCLEOTIDE SEQUENCE [LARGE SCALE GENOMIC DNA]</scope>
</reference>
<gene>
    <name evidence="2" type="ORF">NITINOP_2921</name>
</gene>
<keyword evidence="1" id="KW-0732">Signal</keyword>
<protein>
    <recommendedName>
        <fullName evidence="4">Short chain amide porin</fullName>
    </recommendedName>
</protein>
<dbReference type="EMBL" id="LN885086">
    <property type="protein sequence ID" value="CUQ67893.1"/>
    <property type="molecule type" value="Genomic_DNA"/>
</dbReference>
<name>A0A0S4KUZ2_9BACT</name>
<dbReference type="InterPro" id="IPR023614">
    <property type="entry name" value="Porin_dom_sf"/>
</dbReference>
<evidence type="ECO:0000256" key="1">
    <source>
        <dbReference type="SAM" id="SignalP"/>
    </source>
</evidence>